<gene>
    <name evidence="2" type="ORF">EII11_05220</name>
</gene>
<dbReference type="Gene3D" id="3.40.50.1820">
    <property type="entry name" value="alpha/beta hydrolase"/>
    <property type="match status" value="1"/>
</dbReference>
<organism evidence="2 3">
    <name type="scientific">Schaalia canis</name>
    <dbReference type="NCBI Taxonomy" id="100469"/>
    <lineage>
        <taxon>Bacteria</taxon>
        <taxon>Bacillati</taxon>
        <taxon>Actinomycetota</taxon>
        <taxon>Actinomycetes</taxon>
        <taxon>Actinomycetales</taxon>
        <taxon>Actinomycetaceae</taxon>
        <taxon>Schaalia</taxon>
    </lineage>
</organism>
<protein>
    <submittedName>
        <fullName evidence="2">Alpha/beta fold hydrolase</fullName>
    </submittedName>
</protein>
<dbReference type="PANTHER" id="PTHR11614">
    <property type="entry name" value="PHOSPHOLIPASE-RELATED"/>
    <property type="match status" value="1"/>
</dbReference>
<keyword evidence="3" id="KW-1185">Reference proteome</keyword>
<evidence type="ECO:0000259" key="1">
    <source>
        <dbReference type="Pfam" id="PF12146"/>
    </source>
</evidence>
<feature type="domain" description="Serine aminopeptidase S33" evidence="1">
    <location>
        <begin position="12"/>
        <end position="250"/>
    </location>
</feature>
<sequence>MEIRWRPADTENPLGTVLISHGYAEHSGRFMHLADALTEAGYDTCFYDHAGHGISPGRRACVDVGKLILDHVEHRRAALADARTPELFLFGHSMGGLITAASSLLDPTHLRGVVLTGPAFHPLPHMPLAAAKAMLPAARLAPSTPTAPQREGLLSRDPAVEEAFQADPLTYKGSVPLLTGATMTVQGYQTLDNAAMARTPMLILHGSDDQLTDPAGSELFVTRAREAHPSLDIHLRVIDGARHEVLNEPEGPSLMRDIILWLGEH</sequence>
<dbReference type="GO" id="GO:0016787">
    <property type="term" value="F:hydrolase activity"/>
    <property type="evidence" value="ECO:0007669"/>
    <property type="project" value="UniProtKB-KW"/>
</dbReference>
<dbReference type="RefSeq" id="WP_124869598.1">
    <property type="nucleotide sequence ID" value="NZ_RQZF01000003.1"/>
</dbReference>
<accession>A0A3P1SF85</accession>
<dbReference type="EMBL" id="RQZF01000003">
    <property type="protein sequence ID" value="RRC95666.1"/>
    <property type="molecule type" value="Genomic_DNA"/>
</dbReference>
<dbReference type="SUPFAM" id="SSF53474">
    <property type="entry name" value="alpha/beta-Hydrolases"/>
    <property type="match status" value="1"/>
</dbReference>
<keyword evidence="2" id="KW-0378">Hydrolase</keyword>
<proteinExistence type="predicted"/>
<dbReference type="Proteomes" id="UP000280444">
    <property type="component" value="Unassembled WGS sequence"/>
</dbReference>
<dbReference type="OrthoDB" id="9806902at2"/>
<name>A0A3P1SF85_9ACTO</name>
<dbReference type="InterPro" id="IPR029058">
    <property type="entry name" value="AB_hydrolase_fold"/>
</dbReference>
<evidence type="ECO:0000313" key="2">
    <source>
        <dbReference type="EMBL" id="RRC95666.1"/>
    </source>
</evidence>
<comment type="caution">
    <text evidence="2">The sequence shown here is derived from an EMBL/GenBank/DDBJ whole genome shotgun (WGS) entry which is preliminary data.</text>
</comment>
<dbReference type="Pfam" id="PF12146">
    <property type="entry name" value="Hydrolase_4"/>
    <property type="match status" value="1"/>
</dbReference>
<dbReference type="AlphaFoldDB" id="A0A3P1SF85"/>
<dbReference type="InterPro" id="IPR051044">
    <property type="entry name" value="MAG_DAG_Lipase"/>
</dbReference>
<reference evidence="2 3" key="1">
    <citation type="submission" date="2018-11" db="EMBL/GenBank/DDBJ databases">
        <title>Genomes From Bacteria Associated with the Canine Oral Cavity: a Test Case for Automated Genome-Based Taxonomic Assignment.</title>
        <authorList>
            <person name="Coil D.A."/>
            <person name="Jospin G."/>
            <person name="Darling A.E."/>
            <person name="Wallis C."/>
            <person name="Davis I.J."/>
            <person name="Harris S."/>
            <person name="Eisen J.A."/>
            <person name="Holcombe L.J."/>
            <person name="O'Flynn C."/>
        </authorList>
    </citation>
    <scope>NUCLEOTIDE SEQUENCE [LARGE SCALE GENOMIC DNA]</scope>
    <source>
        <strain evidence="2 3">OH770</strain>
    </source>
</reference>
<evidence type="ECO:0000313" key="3">
    <source>
        <dbReference type="Proteomes" id="UP000280444"/>
    </source>
</evidence>
<dbReference type="InterPro" id="IPR022742">
    <property type="entry name" value="Hydrolase_4"/>
</dbReference>